<dbReference type="PANTHER" id="PTHR11941:SF54">
    <property type="entry name" value="ENOYL-COA HYDRATASE, MITOCHONDRIAL"/>
    <property type="match status" value="1"/>
</dbReference>
<evidence type="ECO:0000313" key="4">
    <source>
        <dbReference type="Proteomes" id="UP000245998"/>
    </source>
</evidence>
<evidence type="ECO:0000313" key="3">
    <source>
        <dbReference type="EMBL" id="PWA07709.1"/>
    </source>
</evidence>
<dbReference type="SUPFAM" id="SSF52096">
    <property type="entry name" value="ClpP/crotonase"/>
    <property type="match status" value="1"/>
</dbReference>
<evidence type="ECO:0000256" key="2">
    <source>
        <dbReference type="ARBA" id="ARBA00023239"/>
    </source>
</evidence>
<reference evidence="3 4" key="1">
    <citation type="submission" date="2018-04" db="EMBL/GenBank/DDBJ databases">
        <title>Camelliibacillus theae gen. nov., sp. nov., isolated from Pu'er tea.</title>
        <authorList>
            <person name="Niu L."/>
        </authorList>
    </citation>
    <scope>NUCLEOTIDE SEQUENCE [LARGE SCALE GENOMIC DNA]</scope>
    <source>
        <strain evidence="3 4">T8</strain>
    </source>
</reference>
<name>A0A2U1JRY1_9BACI</name>
<dbReference type="Proteomes" id="UP000245998">
    <property type="component" value="Unassembled WGS sequence"/>
</dbReference>
<dbReference type="RefSeq" id="WP_116555979.1">
    <property type="nucleotide sequence ID" value="NZ_QCZG01000048.1"/>
</dbReference>
<dbReference type="EMBL" id="QCZG01000048">
    <property type="protein sequence ID" value="PWA07709.1"/>
    <property type="molecule type" value="Genomic_DNA"/>
</dbReference>
<dbReference type="GO" id="GO:0006635">
    <property type="term" value="P:fatty acid beta-oxidation"/>
    <property type="evidence" value="ECO:0007669"/>
    <property type="project" value="TreeGrafter"/>
</dbReference>
<comment type="similarity">
    <text evidence="1">Belongs to the enoyl-CoA hydratase/isomerase family.</text>
</comment>
<keyword evidence="4" id="KW-1185">Reference proteome</keyword>
<keyword evidence="2" id="KW-0456">Lyase</keyword>
<dbReference type="PANTHER" id="PTHR11941">
    <property type="entry name" value="ENOYL-COA HYDRATASE-RELATED"/>
    <property type="match status" value="1"/>
</dbReference>
<proteinExistence type="inferred from homology"/>
<evidence type="ECO:0000256" key="1">
    <source>
        <dbReference type="ARBA" id="ARBA00005254"/>
    </source>
</evidence>
<protein>
    <submittedName>
        <fullName evidence="3">Enoyl-CoA hydratase</fullName>
    </submittedName>
</protein>
<dbReference type="CDD" id="cd06558">
    <property type="entry name" value="crotonase-like"/>
    <property type="match status" value="1"/>
</dbReference>
<sequence>MTANNLVSYERAEHIAKITLQRPEKLNAFNRKLVKDLHHAWVQFEQDDEARVAIITGEGKHFSAGLDINDFTPVSPAIPGTGAEVTKPIIAALNGYCIGIGLVVAFMSDIRICTEDAQFIYPEAKIGYTGGVGSLLANVIPQGIALEMLLVGEGISAKRAYEVGLVNHIVPKEQLMDEALNMARKIANNAPLVVQALKKFARDTSLMEKAGIGNRIIGQLTESKDRSEGFAAFSEKRSPHFTGK</sequence>
<dbReference type="Gene3D" id="3.90.226.10">
    <property type="entry name" value="2-enoyl-CoA Hydratase, Chain A, domain 1"/>
    <property type="match status" value="1"/>
</dbReference>
<dbReference type="InterPro" id="IPR029045">
    <property type="entry name" value="ClpP/crotonase-like_dom_sf"/>
</dbReference>
<gene>
    <name evidence="3" type="ORF">DCC39_16365</name>
</gene>
<dbReference type="GO" id="GO:0016829">
    <property type="term" value="F:lyase activity"/>
    <property type="evidence" value="ECO:0007669"/>
    <property type="project" value="UniProtKB-KW"/>
</dbReference>
<dbReference type="AlphaFoldDB" id="A0A2U1JRY1"/>
<dbReference type="InterPro" id="IPR014748">
    <property type="entry name" value="Enoyl-CoA_hydra_C"/>
</dbReference>
<dbReference type="OrthoDB" id="9775794at2"/>
<dbReference type="Gene3D" id="1.10.12.10">
    <property type="entry name" value="Lyase 2-enoyl-coa Hydratase, Chain A, domain 2"/>
    <property type="match status" value="1"/>
</dbReference>
<dbReference type="Pfam" id="PF00378">
    <property type="entry name" value="ECH_1"/>
    <property type="match status" value="1"/>
</dbReference>
<organism evidence="3 4">
    <name type="scientific">Pueribacillus theae</name>
    <dbReference type="NCBI Taxonomy" id="2171751"/>
    <lineage>
        <taxon>Bacteria</taxon>
        <taxon>Bacillati</taxon>
        <taxon>Bacillota</taxon>
        <taxon>Bacilli</taxon>
        <taxon>Bacillales</taxon>
        <taxon>Bacillaceae</taxon>
        <taxon>Pueribacillus</taxon>
    </lineage>
</organism>
<accession>A0A2U1JRY1</accession>
<dbReference type="InterPro" id="IPR001753">
    <property type="entry name" value="Enoyl-CoA_hydra/iso"/>
</dbReference>
<comment type="caution">
    <text evidence="3">The sequence shown here is derived from an EMBL/GenBank/DDBJ whole genome shotgun (WGS) entry which is preliminary data.</text>
</comment>